<evidence type="ECO:0000313" key="3">
    <source>
        <dbReference type="Proteomes" id="UP000245657"/>
    </source>
</evidence>
<protein>
    <recommendedName>
        <fullName evidence="1">ATPase of the ABC class C-terminal domain-containing protein</fullName>
    </recommendedName>
</protein>
<keyword evidence="3" id="KW-1185">Reference proteome</keyword>
<feature type="domain" description="ATPase of the ABC class C-terminal" evidence="1">
    <location>
        <begin position="178"/>
        <end position="438"/>
    </location>
</feature>
<dbReference type="InterPro" id="IPR027417">
    <property type="entry name" value="P-loop_NTPase"/>
</dbReference>
<accession>A0A2V2NEM7</accession>
<dbReference type="EMBL" id="QGMY01000002">
    <property type="protein sequence ID" value="PWR73773.1"/>
    <property type="molecule type" value="Genomic_DNA"/>
</dbReference>
<dbReference type="AlphaFoldDB" id="A0A2V2NEM7"/>
<dbReference type="InterPro" id="IPR046834">
    <property type="entry name" value="ABC_ATPase_C"/>
</dbReference>
<dbReference type="InterPro" id="IPR019195">
    <property type="entry name" value="ABC_ATPase_put"/>
</dbReference>
<organism evidence="2 3">
    <name type="scientific">Methanospirillum lacunae</name>
    <dbReference type="NCBI Taxonomy" id="668570"/>
    <lineage>
        <taxon>Archaea</taxon>
        <taxon>Methanobacteriati</taxon>
        <taxon>Methanobacteriota</taxon>
        <taxon>Stenosarchaea group</taxon>
        <taxon>Methanomicrobia</taxon>
        <taxon>Methanomicrobiales</taxon>
        <taxon>Methanospirillaceae</taxon>
        <taxon>Methanospirillum</taxon>
    </lineage>
</organism>
<name>A0A2V2NEM7_9EURY</name>
<proteinExistence type="predicted"/>
<gene>
    <name evidence="2" type="ORF">DK846_00970</name>
</gene>
<dbReference type="OrthoDB" id="18388at2157"/>
<evidence type="ECO:0000259" key="1">
    <source>
        <dbReference type="Pfam" id="PF09818"/>
    </source>
</evidence>
<dbReference type="GeneID" id="97549098"/>
<dbReference type="SUPFAM" id="SSF52540">
    <property type="entry name" value="P-loop containing nucleoside triphosphate hydrolases"/>
    <property type="match status" value="1"/>
</dbReference>
<comment type="caution">
    <text evidence="2">The sequence shown here is derived from an EMBL/GenBank/DDBJ whole genome shotgun (WGS) entry which is preliminary data.</text>
</comment>
<dbReference type="RefSeq" id="WP_109967053.1">
    <property type="nucleotide sequence ID" value="NZ_CP176093.1"/>
</dbReference>
<dbReference type="CDD" id="cd00267">
    <property type="entry name" value="ABC_ATPase"/>
    <property type="match status" value="1"/>
</dbReference>
<evidence type="ECO:0000313" key="2">
    <source>
        <dbReference type="EMBL" id="PWR73773.1"/>
    </source>
</evidence>
<sequence length="454" mass="50051">MTSTWNSYLSEILHHTRTPDFAADTHARPITDAYIVPSPDKQDLHFALPVVIKTGIFDEISLPLSGSIGGIQAVIEYCKQKAQSSHDLGALYGVDTGNQSRYQVNLEPCTIISSSSSIATSLWHPDDQNYFKDQKIHLILQGAFPYREPSSSRVPEIVDRLVSYAQAITDTVNATPRGKIKRTWEVVIDQQTLQDRLGELGLISFIGDGTRPAREYTRYRCWERVAGPKRGVHIPFICPRELNPVEVYLPGSNKTITGLGIRRGELFAITGSNAQGKSSLLQAIYCGQDIHAHGDGREHLVTLPGGVSVDSTNIELKGVDLTPFFGSLPPGMDGTPYCASGHGSGSASMAFRIKEAIKKRSPYIIIDEDRSAQNLLNPCYMSMDSQVNSLASLISKDRKWLDDSSLIIAGSGMELMIAGADRIIRLCNHAPVAVSRDEWRTGLKQYYQELIEMV</sequence>
<dbReference type="PANTHER" id="PTHR38149">
    <property type="entry name" value="ATPASE"/>
    <property type="match status" value="1"/>
</dbReference>
<dbReference type="Proteomes" id="UP000245657">
    <property type="component" value="Unassembled WGS sequence"/>
</dbReference>
<dbReference type="Pfam" id="PF09818">
    <property type="entry name" value="ABC_ATPase"/>
    <property type="match status" value="1"/>
</dbReference>
<reference evidence="2 3" key="1">
    <citation type="submission" date="2018-05" db="EMBL/GenBank/DDBJ databases">
        <title>Draft genome of Methanospirillum lacunae Ki8-1.</title>
        <authorList>
            <person name="Dueholm M.S."/>
            <person name="Nielsen P.H."/>
            <person name="Bakmann L.F."/>
            <person name="Otzen D.E."/>
        </authorList>
    </citation>
    <scope>NUCLEOTIDE SEQUENCE [LARGE SCALE GENOMIC DNA]</scope>
    <source>
        <strain evidence="2 3">Ki8-1</strain>
    </source>
</reference>
<dbReference type="PANTHER" id="PTHR38149:SF1">
    <property type="entry name" value="ATPASE"/>
    <property type="match status" value="1"/>
</dbReference>